<gene>
    <name evidence="2" type="ORF">Sviol_63880</name>
</gene>
<protein>
    <submittedName>
        <fullName evidence="2">Uncharacterized protein</fullName>
    </submittedName>
</protein>
<evidence type="ECO:0000313" key="3">
    <source>
        <dbReference type="Proteomes" id="UP001050808"/>
    </source>
</evidence>
<dbReference type="EMBL" id="BNDY01000017">
    <property type="protein sequence ID" value="GHI41980.1"/>
    <property type="molecule type" value="Genomic_DNA"/>
</dbReference>
<name>A0ABQ3QXI9_9ACTN</name>
<dbReference type="Proteomes" id="UP001050808">
    <property type="component" value="Unassembled WGS sequence"/>
</dbReference>
<organism evidence="2 3">
    <name type="scientific">Streptomyces violascens</name>
    <dbReference type="NCBI Taxonomy" id="67381"/>
    <lineage>
        <taxon>Bacteria</taxon>
        <taxon>Bacillati</taxon>
        <taxon>Actinomycetota</taxon>
        <taxon>Actinomycetes</taxon>
        <taxon>Kitasatosporales</taxon>
        <taxon>Streptomycetaceae</taxon>
        <taxon>Streptomyces</taxon>
    </lineage>
</organism>
<comment type="caution">
    <text evidence="2">The sequence shown here is derived from an EMBL/GenBank/DDBJ whole genome shotgun (WGS) entry which is preliminary data.</text>
</comment>
<evidence type="ECO:0000313" key="2">
    <source>
        <dbReference type="EMBL" id="GHI41980.1"/>
    </source>
</evidence>
<sequence length="162" mass="17305">MTSANATTIELDPATHQQIALLSRAWSIAPHDVMRLLLAHFTHTPAQGPQESATPTGRPSAIPVYAIYARTRIEALYDPTTACVTIPEGPGEGIYKSPSGASTAVLRALRPDISPVRDGWTFWRLASSGGYLRTLRPTARIGTSPGTPAMPTAPVLPAIPRR</sequence>
<evidence type="ECO:0000256" key="1">
    <source>
        <dbReference type="SAM" id="MobiDB-lite"/>
    </source>
</evidence>
<feature type="region of interest" description="Disordered" evidence="1">
    <location>
        <begin position="138"/>
        <end position="162"/>
    </location>
</feature>
<keyword evidence="3" id="KW-1185">Reference proteome</keyword>
<dbReference type="RefSeq" id="WP_189963540.1">
    <property type="nucleotide sequence ID" value="NZ_BMUA01000008.1"/>
</dbReference>
<reference evidence="2" key="1">
    <citation type="submission" date="2024-05" db="EMBL/GenBank/DDBJ databases">
        <title>Whole genome shotgun sequence of Streptomyces violascens NBRC 12920.</title>
        <authorList>
            <person name="Komaki H."/>
            <person name="Tamura T."/>
        </authorList>
    </citation>
    <scope>NUCLEOTIDE SEQUENCE</scope>
    <source>
        <strain evidence="2">NBRC 12920</strain>
    </source>
</reference>
<proteinExistence type="predicted"/>
<accession>A0ABQ3QXI9</accession>